<dbReference type="Proteomes" id="UP000245884">
    <property type="component" value="Unassembled WGS sequence"/>
</dbReference>
<sequence>MPPLPSPTLQQKQHCAPPVPSRTTTPVLTSSMLTLPPLRPPTGRRRIRLLLVSSSRSISRGCPPKEPRELRPGPLRPPGHGHGCAELSVALFLRASCFLLWSGRHCYYPTHSSRAHTSSPLPSAQKTHARTHARCPFFFAVSSTKPFVIAFDSTATTITLDWIGSDPFPRSRLPFVRIAASLQHTLSWPRPFSASETLCFSVSGRHDESCIFFKSTSHVVPPEIVA</sequence>
<organism evidence="2 3">
    <name type="scientific">Jaminaea rosea</name>
    <dbReference type="NCBI Taxonomy" id="1569628"/>
    <lineage>
        <taxon>Eukaryota</taxon>
        <taxon>Fungi</taxon>
        <taxon>Dikarya</taxon>
        <taxon>Basidiomycota</taxon>
        <taxon>Ustilaginomycotina</taxon>
        <taxon>Exobasidiomycetes</taxon>
        <taxon>Microstromatales</taxon>
        <taxon>Microstromatales incertae sedis</taxon>
        <taxon>Jaminaea</taxon>
    </lineage>
</organism>
<protein>
    <submittedName>
        <fullName evidence="2">Uncharacterized protein</fullName>
    </submittedName>
</protein>
<feature type="region of interest" description="Disordered" evidence="1">
    <location>
        <begin position="1"/>
        <end position="41"/>
    </location>
</feature>
<feature type="compositionally biased region" description="Low complexity" evidence="1">
    <location>
        <begin position="23"/>
        <end position="36"/>
    </location>
</feature>
<dbReference type="GeneID" id="37031351"/>
<keyword evidence="3" id="KW-1185">Reference proteome</keyword>
<evidence type="ECO:0000313" key="3">
    <source>
        <dbReference type="Proteomes" id="UP000245884"/>
    </source>
</evidence>
<gene>
    <name evidence="2" type="ORF">BDZ90DRAFT_37000</name>
</gene>
<evidence type="ECO:0000256" key="1">
    <source>
        <dbReference type="SAM" id="MobiDB-lite"/>
    </source>
</evidence>
<evidence type="ECO:0000313" key="2">
    <source>
        <dbReference type="EMBL" id="PWN31152.1"/>
    </source>
</evidence>
<proteinExistence type="predicted"/>
<name>A0A316V0Z9_9BASI</name>
<accession>A0A316V0Z9</accession>
<dbReference type="RefSeq" id="XP_025365764.1">
    <property type="nucleotide sequence ID" value="XM_025509528.1"/>
</dbReference>
<reference evidence="2 3" key="1">
    <citation type="journal article" date="2018" name="Mol. Biol. Evol.">
        <title>Broad Genomic Sampling Reveals a Smut Pathogenic Ancestry of the Fungal Clade Ustilaginomycotina.</title>
        <authorList>
            <person name="Kijpornyongpan T."/>
            <person name="Mondo S.J."/>
            <person name="Barry K."/>
            <person name="Sandor L."/>
            <person name="Lee J."/>
            <person name="Lipzen A."/>
            <person name="Pangilinan J."/>
            <person name="LaButti K."/>
            <person name="Hainaut M."/>
            <person name="Henrissat B."/>
            <person name="Grigoriev I.V."/>
            <person name="Spatafora J.W."/>
            <person name="Aime M.C."/>
        </authorList>
    </citation>
    <scope>NUCLEOTIDE SEQUENCE [LARGE SCALE GENOMIC DNA]</scope>
    <source>
        <strain evidence="2 3">MCA 5214</strain>
    </source>
</reference>
<dbReference type="EMBL" id="KZ819662">
    <property type="protein sequence ID" value="PWN31152.1"/>
    <property type="molecule type" value="Genomic_DNA"/>
</dbReference>
<dbReference type="AlphaFoldDB" id="A0A316V0Z9"/>